<dbReference type="Gene3D" id="3.40.50.880">
    <property type="match status" value="1"/>
</dbReference>
<dbReference type="EMBL" id="JADEWB010000078">
    <property type="protein sequence ID" value="MBE9237139.1"/>
    <property type="molecule type" value="Genomic_DNA"/>
</dbReference>
<keyword evidence="3" id="KW-0378">Hydrolase</keyword>
<evidence type="ECO:0000313" key="6">
    <source>
        <dbReference type="Proteomes" id="UP000606776"/>
    </source>
</evidence>
<dbReference type="PANTHER" id="PTHR36175:SF1">
    <property type="entry name" value="CYANOPHYCINASE"/>
    <property type="match status" value="1"/>
</dbReference>
<evidence type="ECO:0000313" key="5">
    <source>
        <dbReference type="EMBL" id="MBE9237139.1"/>
    </source>
</evidence>
<protein>
    <submittedName>
        <fullName evidence="5">Type 1 glutamine amidotransferase-like domain-containing protein</fullName>
    </submittedName>
</protein>
<dbReference type="PANTHER" id="PTHR36175">
    <property type="entry name" value="CYANOPHYCINASE"/>
    <property type="match status" value="1"/>
</dbReference>
<dbReference type="InterPro" id="IPR029062">
    <property type="entry name" value="Class_I_gatase-like"/>
</dbReference>
<sequence>MTKAFPNIAKCLRKAKTMLLKMGTFLISHFTANLNRYFEKISRDVSPPLPNPNYRPNYKGPILVGPVHNLGGGGPDVDDGIQWMINQVRGGANSNKKVNVVVIRAAGNDDYNQLIYHMRGVNYVETLIIRNRQEANRTDIFDKVRNAGVIFFAGGDQCEYIRNWKNTKLEAAIKSVYDKGGAIGGTSAGAMIQSEFVYDSCACEDSIETNEALEDPYRNITFTYNFFQWKYLRRTIIDTHFDERKRMGRIMVFIARQIQDGVSSTALGIAISEETSLLVDKYGIAKVMGRGSVYFVLGDHPPEVCEPGKPLTYYDYKIWRFPRGETFDLNNLPSRGYYLRSVKRGRFDSDPY</sequence>
<comment type="similarity">
    <text evidence="1">Belongs to the peptidase S51 family.</text>
</comment>
<evidence type="ECO:0000256" key="2">
    <source>
        <dbReference type="ARBA" id="ARBA00022670"/>
    </source>
</evidence>
<gene>
    <name evidence="5" type="ORF">IQ227_14160</name>
</gene>
<name>A0ABR9VF61_9CYAN</name>
<keyword evidence="4" id="KW-0720">Serine protease</keyword>
<reference evidence="5 6" key="1">
    <citation type="submission" date="2020-10" db="EMBL/GenBank/DDBJ databases">
        <authorList>
            <person name="Castelo-Branco R."/>
            <person name="Eusebio N."/>
            <person name="Adriana R."/>
            <person name="Vieira A."/>
            <person name="Brugerolle De Fraissinette N."/>
            <person name="Rezende De Castro R."/>
            <person name="Schneider M.P."/>
            <person name="Vasconcelos V."/>
            <person name="Leao P.N."/>
        </authorList>
    </citation>
    <scope>NUCLEOTIDE SEQUENCE [LARGE SCALE GENOMIC DNA]</scope>
    <source>
        <strain evidence="5 6">LEGE 00250</strain>
    </source>
</reference>
<evidence type="ECO:0000256" key="1">
    <source>
        <dbReference type="ARBA" id="ARBA00006534"/>
    </source>
</evidence>
<dbReference type="SUPFAM" id="SSF52317">
    <property type="entry name" value="Class I glutamine amidotransferase-like"/>
    <property type="match status" value="1"/>
</dbReference>
<dbReference type="Pfam" id="PF03575">
    <property type="entry name" value="Peptidase_S51"/>
    <property type="match status" value="1"/>
</dbReference>
<dbReference type="Proteomes" id="UP000606776">
    <property type="component" value="Unassembled WGS sequence"/>
</dbReference>
<proteinExistence type="inferred from homology"/>
<evidence type="ECO:0000256" key="4">
    <source>
        <dbReference type="ARBA" id="ARBA00022825"/>
    </source>
</evidence>
<dbReference type="CDD" id="cd03145">
    <property type="entry name" value="GAT1_cyanophycinase"/>
    <property type="match status" value="1"/>
</dbReference>
<evidence type="ECO:0000256" key="3">
    <source>
        <dbReference type="ARBA" id="ARBA00022801"/>
    </source>
</evidence>
<keyword evidence="6" id="KW-1185">Reference proteome</keyword>
<dbReference type="RefSeq" id="WP_193943118.1">
    <property type="nucleotide sequence ID" value="NZ_JADEWB010000078.1"/>
</dbReference>
<organism evidence="5 6">
    <name type="scientific">Sphaerospermopsis aphanizomenoides LEGE 00250</name>
    <dbReference type="NCBI Taxonomy" id="2777972"/>
    <lineage>
        <taxon>Bacteria</taxon>
        <taxon>Bacillati</taxon>
        <taxon>Cyanobacteriota</taxon>
        <taxon>Cyanophyceae</taxon>
        <taxon>Nostocales</taxon>
        <taxon>Aphanizomenonaceae</taxon>
        <taxon>Sphaerospermopsis</taxon>
        <taxon>Sphaerospermopsis aphanizomenoides</taxon>
    </lineage>
</organism>
<keyword evidence="2" id="KW-0645">Protease</keyword>
<accession>A0ABR9VF61</accession>
<dbReference type="InterPro" id="IPR005320">
    <property type="entry name" value="Peptidase_S51"/>
</dbReference>
<comment type="caution">
    <text evidence="5">The sequence shown here is derived from an EMBL/GenBank/DDBJ whole genome shotgun (WGS) entry which is preliminary data.</text>
</comment>